<dbReference type="GO" id="GO:0016301">
    <property type="term" value="F:kinase activity"/>
    <property type="evidence" value="ECO:0007669"/>
    <property type="project" value="UniProtKB-KW"/>
</dbReference>
<feature type="transmembrane region" description="Helical" evidence="1">
    <location>
        <begin position="773"/>
        <end position="797"/>
    </location>
</feature>
<dbReference type="InterPro" id="IPR050640">
    <property type="entry name" value="Bact_2-comp_sensor_kinase"/>
</dbReference>
<feature type="domain" description="Signal transduction histidine kinase internal region" evidence="2">
    <location>
        <begin position="853"/>
        <end position="932"/>
    </location>
</feature>
<keyword evidence="1" id="KW-1133">Transmembrane helix</keyword>
<dbReference type="SUPFAM" id="SSF55874">
    <property type="entry name" value="ATPase domain of HSP90 chaperone/DNA topoisomerase II/histidine kinase"/>
    <property type="match status" value="1"/>
</dbReference>
<evidence type="ECO:0000313" key="4">
    <source>
        <dbReference type="EMBL" id="MFD1165444.1"/>
    </source>
</evidence>
<dbReference type="PANTHER" id="PTHR34220">
    <property type="entry name" value="SENSOR HISTIDINE KINASE YPDA"/>
    <property type="match status" value="1"/>
</dbReference>
<reference evidence="5" key="1">
    <citation type="journal article" date="2019" name="Int. J. Syst. Evol. Microbiol.">
        <title>The Global Catalogue of Microorganisms (GCM) 10K type strain sequencing project: providing services to taxonomists for standard genome sequencing and annotation.</title>
        <authorList>
            <consortium name="The Broad Institute Genomics Platform"/>
            <consortium name="The Broad Institute Genome Sequencing Center for Infectious Disease"/>
            <person name="Wu L."/>
            <person name="Ma J."/>
        </authorList>
    </citation>
    <scope>NUCLEOTIDE SEQUENCE [LARGE SCALE GENOMIC DNA]</scope>
    <source>
        <strain evidence="5">CCUG 52468</strain>
    </source>
</reference>
<dbReference type="InterPro" id="IPR036890">
    <property type="entry name" value="HATPase_C_sf"/>
</dbReference>
<dbReference type="PANTHER" id="PTHR34220:SF7">
    <property type="entry name" value="SENSOR HISTIDINE KINASE YPDA"/>
    <property type="match status" value="1"/>
</dbReference>
<dbReference type="InterPro" id="IPR013783">
    <property type="entry name" value="Ig-like_fold"/>
</dbReference>
<sequence>MRIAIYYFFALICCTLTVSAQKRIYNFLHFTEKDGLASNEIAGLEEDSNGLIWITSKRGLSYFDGRTFRDIKFEENPEILTNYLGSIAIDQKNRIWITTNSRGLICYDRTKPKGENLSVFSAKVSDVGLIKTNLYDVLASKSGLIYFSGQETDLQCLNPETGEIKQLPMPGIKSKNYLSIYTIKEDNQGNIWLGTRYDGLICYNPIKNTAKQLNLENTGENGVGGFVFQPEKFYAGYYDHDLISADYNFSDIKTAILNWDKNVDYYDNFISAMSFWQAENKILIGHVSKGIYTYQIDAKKIDFISWQDLMPELPKPSRVHTFCPVKDGYWVGTESGLFFYSAKLNKINNLIPAESNDPILELFDWKNKTWYRTEKSFGEISSDLSFRKSNFSLNGIKLGQVNTTMEAIYFSTIDQGIFEFKEGYDLIKPLEIVGEENEFGSADCNTVILDTVNTEPILWIASWNRGLYKYSLLTKSLELFSVNEGLPDPKIITMGKDANKSIWLGMDGYGLVLLENKQNPTFKQFTQQWKDIKSIQSNTVLTFFLDSKKRFWYSNSNSGIAEIKGHDNQYDFMQYPDNSPHPWLFPVRLAEDRNNMFWIKALDGTMVFDPDSKIFLHLNKAAGIYPSEEFKTYSFYIADNTLVWCTNKGLVVGALPAFYADKAPNIKILVNSFSVYHQDRSNELLKEKIKLAPDDNNITFHYSSAEQIIEHDLKFEYKLEGFDKDWIKGSSEQIAVYNNLEGGKYIFMVKVRDQFGNWSPHIKKIDLELASHWYATIWFKIFFILLFVSAISLFYFYRIKEHKKINKLQADYNLKLKDELTRNATKIKEQAAAIEKEKQERLENDYKQKLFESELKAVRSQMNPHFIFNVLNSIEAYVVEKDSKSASDLIQKFAKISRLVLENSQYSTVSLKSEIELLKLYLELEQERFNQAFEFELEIQQTLLDDNKSIPSMLIQPLVENAVHHGVRHLQGRRGLIKIKMNEVKEKIIIQILDNGVGFSPQAKYKSTSFKQSSFGIKGVQERINIINSNSSNQVASLEIVKEAKGSDFVTKVIITLPSTSKTAYPDT</sequence>
<dbReference type="SUPFAM" id="SSF63829">
    <property type="entry name" value="Calcium-dependent phosphotriesterase"/>
    <property type="match status" value="1"/>
</dbReference>
<dbReference type="EMBL" id="JBHTKY010000008">
    <property type="protein sequence ID" value="MFD1165444.1"/>
    <property type="molecule type" value="Genomic_DNA"/>
</dbReference>
<dbReference type="Pfam" id="PF07495">
    <property type="entry name" value="Y_Y_Y"/>
    <property type="match status" value="1"/>
</dbReference>
<dbReference type="InterPro" id="IPR011047">
    <property type="entry name" value="Quinoprotein_ADH-like_sf"/>
</dbReference>
<keyword evidence="1" id="KW-0472">Membrane</keyword>
<dbReference type="RefSeq" id="WP_380895470.1">
    <property type="nucleotide sequence ID" value="NZ_JBHTKY010000008.1"/>
</dbReference>
<dbReference type="InterPro" id="IPR010559">
    <property type="entry name" value="Sig_transdc_His_kin_internal"/>
</dbReference>
<dbReference type="SUPFAM" id="SSF50998">
    <property type="entry name" value="Quinoprotein alcohol dehydrogenase-like"/>
    <property type="match status" value="1"/>
</dbReference>
<accession>A0ABW3RJS0</accession>
<dbReference type="Gene3D" id="2.60.40.10">
    <property type="entry name" value="Immunoglobulins"/>
    <property type="match status" value="1"/>
</dbReference>
<keyword evidence="1" id="KW-0812">Transmembrane</keyword>
<comment type="caution">
    <text evidence="4">The sequence shown here is derived from an EMBL/GenBank/DDBJ whole genome shotgun (WGS) entry which is preliminary data.</text>
</comment>
<dbReference type="Gene3D" id="2.130.10.10">
    <property type="entry name" value="YVTN repeat-like/Quinoprotein amine dehydrogenase"/>
    <property type="match status" value="2"/>
</dbReference>
<keyword evidence="4" id="KW-0808">Transferase</keyword>
<dbReference type="Pfam" id="PF07494">
    <property type="entry name" value="Reg_prop"/>
    <property type="match status" value="1"/>
</dbReference>
<evidence type="ECO:0000259" key="3">
    <source>
        <dbReference type="Pfam" id="PF07495"/>
    </source>
</evidence>
<evidence type="ECO:0000259" key="2">
    <source>
        <dbReference type="Pfam" id="PF06580"/>
    </source>
</evidence>
<gene>
    <name evidence="4" type="ORF">ACFQ2C_07495</name>
</gene>
<protein>
    <submittedName>
        <fullName evidence="4">Histidine kinase</fullName>
    </submittedName>
</protein>
<dbReference type="InterPro" id="IPR011123">
    <property type="entry name" value="Y_Y_Y"/>
</dbReference>
<dbReference type="Gene3D" id="3.30.565.10">
    <property type="entry name" value="Histidine kinase-like ATPase, C-terminal domain"/>
    <property type="match status" value="1"/>
</dbReference>
<keyword evidence="4" id="KW-0418">Kinase</keyword>
<feature type="domain" description="Two component regulator three Y" evidence="3">
    <location>
        <begin position="712"/>
        <end position="767"/>
    </location>
</feature>
<evidence type="ECO:0000313" key="5">
    <source>
        <dbReference type="Proteomes" id="UP001597205"/>
    </source>
</evidence>
<dbReference type="InterPro" id="IPR011110">
    <property type="entry name" value="Reg_prop"/>
</dbReference>
<dbReference type="Proteomes" id="UP001597205">
    <property type="component" value="Unassembled WGS sequence"/>
</dbReference>
<proteinExistence type="predicted"/>
<dbReference type="InterPro" id="IPR015943">
    <property type="entry name" value="WD40/YVTN_repeat-like_dom_sf"/>
</dbReference>
<name>A0ABW3RJS0_9SPHI</name>
<dbReference type="Pfam" id="PF06580">
    <property type="entry name" value="His_kinase"/>
    <property type="match status" value="1"/>
</dbReference>
<keyword evidence="5" id="KW-1185">Reference proteome</keyword>
<organism evidence="4 5">
    <name type="scientific">Sphingobacterium daejeonense</name>
    <dbReference type="NCBI Taxonomy" id="371142"/>
    <lineage>
        <taxon>Bacteria</taxon>
        <taxon>Pseudomonadati</taxon>
        <taxon>Bacteroidota</taxon>
        <taxon>Sphingobacteriia</taxon>
        <taxon>Sphingobacteriales</taxon>
        <taxon>Sphingobacteriaceae</taxon>
        <taxon>Sphingobacterium</taxon>
    </lineage>
</organism>
<evidence type="ECO:0000256" key="1">
    <source>
        <dbReference type="SAM" id="Phobius"/>
    </source>
</evidence>